<evidence type="ECO:0000259" key="2">
    <source>
        <dbReference type="PROSITE" id="PS51154"/>
    </source>
</evidence>
<dbReference type="AlphaFoldDB" id="L8H521"/>
<dbReference type="EMBL" id="KB007930">
    <property type="protein sequence ID" value="ELR19833.1"/>
    <property type="molecule type" value="Genomic_DNA"/>
</dbReference>
<keyword evidence="4" id="KW-1185">Reference proteome</keyword>
<dbReference type="Proteomes" id="UP000011083">
    <property type="component" value="Unassembled WGS sequence"/>
</dbReference>
<reference evidence="3 4" key="1">
    <citation type="journal article" date="2013" name="Genome Biol.">
        <title>Genome of Acanthamoeba castellanii highlights extensive lateral gene transfer and early evolution of tyrosine kinase signaling.</title>
        <authorList>
            <person name="Clarke M."/>
            <person name="Lohan A.J."/>
            <person name="Liu B."/>
            <person name="Lagkouvardos I."/>
            <person name="Roy S."/>
            <person name="Zafar N."/>
            <person name="Bertelli C."/>
            <person name="Schilde C."/>
            <person name="Kianianmomeni A."/>
            <person name="Burglin T.R."/>
            <person name="Frech C."/>
            <person name="Turcotte B."/>
            <person name="Kopec K.O."/>
            <person name="Synnott J.M."/>
            <person name="Choo C."/>
            <person name="Paponov I."/>
            <person name="Finkler A."/>
            <person name="Soon Heng Tan C."/>
            <person name="Hutchins A.P."/>
            <person name="Weinmeier T."/>
            <person name="Rattei T."/>
            <person name="Chu J.S."/>
            <person name="Gimenez G."/>
            <person name="Irimia M."/>
            <person name="Rigden D.J."/>
            <person name="Fitzpatrick D.A."/>
            <person name="Lorenzo-Morales J."/>
            <person name="Bateman A."/>
            <person name="Chiu C.H."/>
            <person name="Tang P."/>
            <person name="Hegemann P."/>
            <person name="Fromm H."/>
            <person name="Raoult D."/>
            <person name="Greub G."/>
            <person name="Miranda-Saavedra D."/>
            <person name="Chen N."/>
            <person name="Nash P."/>
            <person name="Ginger M.L."/>
            <person name="Horn M."/>
            <person name="Schaap P."/>
            <person name="Caler L."/>
            <person name="Loftus B."/>
        </authorList>
    </citation>
    <scope>NUCLEOTIDE SEQUENCE [LARGE SCALE GENOMIC DNA]</scope>
    <source>
        <strain evidence="3 4">Neff</strain>
    </source>
</reference>
<protein>
    <submittedName>
        <fullName evidence="3">MACRO domain containing 2 isoform 1, putative</fullName>
    </submittedName>
</protein>
<name>L8H521_ACACF</name>
<evidence type="ECO:0000313" key="3">
    <source>
        <dbReference type="EMBL" id="ELR19833.1"/>
    </source>
</evidence>
<accession>L8H521</accession>
<dbReference type="SUPFAM" id="SSF52949">
    <property type="entry name" value="Macro domain-like"/>
    <property type="match status" value="1"/>
</dbReference>
<evidence type="ECO:0000313" key="4">
    <source>
        <dbReference type="Proteomes" id="UP000011083"/>
    </source>
</evidence>
<dbReference type="CDD" id="cd02908">
    <property type="entry name" value="Macro_OAADPr_deacetylase"/>
    <property type="match status" value="1"/>
</dbReference>
<proteinExistence type="predicted"/>
<dbReference type="VEuPathDB" id="AmoebaDB:ACA1_133460"/>
<organism evidence="3 4">
    <name type="scientific">Acanthamoeba castellanii (strain ATCC 30010 / Neff)</name>
    <dbReference type="NCBI Taxonomy" id="1257118"/>
    <lineage>
        <taxon>Eukaryota</taxon>
        <taxon>Amoebozoa</taxon>
        <taxon>Discosea</taxon>
        <taxon>Longamoebia</taxon>
        <taxon>Centramoebida</taxon>
        <taxon>Acanthamoebidae</taxon>
        <taxon>Acanthamoeba</taxon>
    </lineage>
</organism>
<dbReference type="OMA" id="RISTGHE"/>
<sequence length="217" mass="23895">MDEESKQERNAERKDHPRELIELNEREVQSLAEVKSDSPYSANPRLNAKVELLRGDISALQVDAIVNAANETLLGGGGVDQAIHARAGPELVAECSRLPANRFGERCAVGEALRTEGHGLPAKFVIHTVAPLLDDDGQPQGHLLAQCYESCLRHVDGQHGTGFYGFPMVPAAKIALGTVRRWLEAPDVLDRVDRVVFCTFTDLEMTAYTALWPHFFP</sequence>
<dbReference type="InterPro" id="IPR002589">
    <property type="entry name" value="Macro_dom"/>
</dbReference>
<dbReference type="PANTHER" id="PTHR11106">
    <property type="entry name" value="GANGLIOSIDE INDUCED DIFFERENTIATION ASSOCIATED PROTEIN 2-RELATED"/>
    <property type="match status" value="1"/>
</dbReference>
<dbReference type="GeneID" id="14920665"/>
<dbReference type="KEGG" id="acan:ACA1_133460"/>
<evidence type="ECO:0000256" key="1">
    <source>
        <dbReference type="SAM" id="MobiDB-lite"/>
    </source>
</evidence>
<dbReference type="SMART" id="SM00506">
    <property type="entry name" value="A1pp"/>
    <property type="match status" value="1"/>
</dbReference>
<feature type="domain" description="Macro" evidence="2">
    <location>
        <begin position="37"/>
        <end position="216"/>
    </location>
</feature>
<dbReference type="RefSeq" id="XP_004341933.1">
    <property type="nucleotide sequence ID" value="XM_004341885.1"/>
</dbReference>
<dbReference type="InterPro" id="IPR043472">
    <property type="entry name" value="Macro_dom-like"/>
</dbReference>
<feature type="region of interest" description="Disordered" evidence="1">
    <location>
        <begin position="1"/>
        <end position="23"/>
    </location>
</feature>
<dbReference type="Gene3D" id="3.40.220.10">
    <property type="entry name" value="Leucine Aminopeptidase, subunit E, domain 1"/>
    <property type="match status" value="1"/>
</dbReference>
<dbReference type="PROSITE" id="PS51154">
    <property type="entry name" value="MACRO"/>
    <property type="match status" value="1"/>
</dbReference>
<gene>
    <name evidence="3" type="ORF">ACA1_133460</name>
</gene>
<dbReference type="PANTHER" id="PTHR11106:SF27">
    <property type="entry name" value="MACRO DOMAIN-CONTAINING PROTEIN"/>
    <property type="match status" value="1"/>
</dbReference>
<dbReference type="OrthoDB" id="6133115at2759"/>
<dbReference type="Pfam" id="PF01661">
    <property type="entry name" value="Macro"/>
    <property type="match status" value="1"/>
</dbReference>